<dbReference type="Pfam" id="PF04434">
    <property type="entry name" value="SWIM"/>
    <property type="match status" value="1"/>
</dbReference>
<keyword evidence="1" id="KW-0862">Zinc</keyword>
<dbReference type="GO" id="GO:0008270">
    <property type="term" value="F:zinc ion binding"/>
    <property type="evidence" value="ECO:0007669"/>
    <property type="project" value="UniProtKB-KW"/>
</dbReference>
<dbReference type="PROSITE" id="PS50966">
    <property type="entry name" value="ZF_SWIM"/>
    <property type="match status" value="1"/>
</dbReference>
<sequence>MRLALAPALTPDGVDDRPAFFRGTVAHPQVLARALVTLADITSTRYFQYAATPPSDPVVTASGDRLRFECFSACHGVYARLDVLREGLGGGTVAYGTTNVDLGTGIRTALSTLGRSDLLPLALGTDDDRPQPAGRAVEMPHRWVTALGNAAELQLDLEEAFTVPAAGARAFLAALPAATGSARASWLSASRGTVRLGARRTPGAVNVAGLHRLSALKRMLTHATGLSVHATQADQGPTAVVLHLLGARLTLGLTDELWRTHSAQGALRAALVVPGVVEHAEAVAMQLGFESALDVAALAAGAGIRVDDVRAALPVLAAAGRVGWDLTDSAFFHRELPDDPDRVDRSNPRLVAARGLVAADAVEGHPEPDAWLVRSTRAPGQQYLVRHRDGWRCTCAWYLRHGTSRGPCKHALAVALATGAVTDVGDTEG</sequence>
<dbReference type="InterPro" id="IPR007527">
    <property type="entry name" value="Znf_SWIM"/>
</dbReference>
<keyword evidence="1" id="KW-0479">Metal-binding</keyword>
<evidence type="ECO:0000256" key="1">
    <source>
        <dbReference type="PROSITE-ProRule" id="PRU00325"/>
    </source>
</evidence>
<evidence type="ECO:0000259" key="2">
    <source>
        <dbReference type="PROSITE" id="PS50966"/>
    </source>
</evidence>
<organism evidence="3 4">
    <name type="scientific">Tessaracoccus defluvii</name>
    <dbReference type="NCBI Taxonomy" id="1285901"/>
    <lineage>
        <taxon>Bacteria</taxon>
        <taxon>Bacillati</taxon>
        <taxon>Actinomycetota</taxon>
        <taxon>Actinomycetes</taxon>
        <taxon>Propionibacteriales</taxon>
        <taxon>Propionibacteriaceae</taxon>
        <taxon>Tessaracoccus</taxon>
    </lineage>
</organism>
<keyword evidence="1" id="KW-0863">Zinc-finger</keyword>
<keyword evidence="4" id="KW-1185">Reference proteome</keyword>
<feature type="domain" description="SWIM-type" evidence="2">
    <location>
        <begin position="383"/>
        <end position="419"/>
    </location>
</feature>
<dbReference type="AlphaFoldDB" id="A0A7H0HAS2"/>
<gene>
    <name evidence="3" type="ORF">H9L22_15120</name>
</gene>
<reference evidence="3 4" key="1">
    <citation type="submission" date="2020-08" db="EMBL/GenBank/DDBJ databases">
        <title>Genome sequence of Tessaracoccus defluvii JCM 17540T.</title>
        <authorList>
            <person name="Hyun D.-W."/>
            <person name="Bae J.-W."/>
        </authorList>
    </citation>
    <scope>NUCLEOTIDE SEQUENCE [LARGE SCALE GENOMIC DNA]</scope>
    <source>
        <strain evidence="3 4">JCM 17540</strain>
    </source>
</reference>
<evidence type="ECO:0000313" key="3">
    <source>
        <dbReference type="EMBL" id="QNP57638.1"/>
    </source>
</evidence>
<name>A0A7H0HAS2_9ACTN</name>
<dbReference type="EMBL" id="CP060789">
    <property type="protein sequence ID" value="QNP57638.1"/>
    <property type="molecule type" value="Genomic_DNA"/>
</dbReference>
<evidence type="ECO:0000313" key="4">
    <source>
        <dbReference type="Proteomes" id="UP000516117"/>
    </source>
</evidence>
<dbReference type="KEGG" id="tdf:H9L22_15120"/>
<dbReference type="Proteomes" id="UP000516117">
    <property type="component" value="Chromosome"/>
</dbReference>
<accession>A0A7H0HAS2</accession>
<protein>
    <submittedName>
        <fullName evidence="3">SWIM zinc finger family protein</fullName>
    </submittedName>
</protein>
<proteinExistence type="predicted"/>